<sequence length="200" mass="20855">MPRPALRPRLPSPHQPHRGPGGLVRLGGAVPSWPGSAAAGRPDEPEGRSLSGGRGRRVPAGGSPGAGALPGEGQPFRAQKSEKVPSRPQLTERNSGDPSPQPGPGPSPESPDRVRKQRAHSAGGREAPGRLLPRASPVGATMSLSKVTPACSACGMAARNPEVRGITGFPGETVARVLLDWDSRETWFLPLSLRPSRPQL</sequence>
<proteinExistence type="predicted"/>
<name>A0ACB0FLK6_RANTA</name>
<dbReference type="EMBL" id="OX596092">
    <property type="protein sequence ID" value="CAI9713388.1"/>
    <property type="molecule type" value="Genomic_DNA"/>
</dbReference>
<gene>
    <name evidence="1" type="ORF">MRATA1EN3_LOCUS24601</name>
</gene>
<reference evidence="1" key="1">
    <citation type="submission" date="2023-05" db="EMBL/GenBank/DDBJ databases">
        <authorList>
            <consortium name="ELIXIR-Norway"/>
        </authorList>
    </citation>
    <scope>NUCLEOTIDE SEQUENCE</scope>
</reference>
<dbReference type="Proteomes" id="UP001162501">
    <property type="component" value="Chromosome 8"/>
</dbReference>
<organism evidence="1 2">
    <name type="scientific">Rangifer tarandus platyrhynchus</name>
    <name type="common">Svalbard reindeer</name>
    <dbReference type="NCBI Taxonomy" id="3082113"/>
    <lineage>
        <taxon>Eukaryota</taxon>
        <taxon>Metazoa</taxon>
        <taxon>Chordata</taxon>
        <taxon>Craniata</taxon>
        <taxon>Vertebrata</taxon>
        <taxon>Euteleostomi</taxon>
        <taxon>Mammalia</taxon>
        <taxon>Eutheria</taxon>
        <taxon>Laurasiatheria</taxon>
        <taxon>Artiodactyla</taxon>
        <taxon>Ruminantia</taxon>
        <taxon>Pecora</taxon>
        <taxon>Cervidae</taxon>
        <taxon>Odocoileinae</taxon>
        <taxon>Rangifer</taxon>
    </lineage>
</organism>
<evidence type="ECO:0000313" key="1">
    <source>
        <dbReference type="EMBL" id="CAI9713388.1"/>
    </source>
</evidence>
<accession>A0ACB0FLK6</accession>
<protein>
    <submittedName>
        <fullName evidence="1">Uncharacterized protein</fullName>
    </submittedName>
</protein>
<evidence type="ECO:0000313" key="2">
    <source>
        <dbReference type="Proteomes" id="UP001162501"/>
    </source>
</evidence>